<accession>A0ACA9MR27</accession>
<evidence type="ECO:0000313" key="1">
    <source>
        <dbReference type="EMBL" id="CAG8603276.1"/>
    </source>
</evidence>
<keyword evidence="2" id="KW-1185">Reference proteome</keyword>
<reference evidence="1" key="1">
    <citation type="submission" date="2021-06" db="EMBL/GenBank/DDBJ databases">
        <authorList>
            <person name="Kallberg Y."/>
            <person name="Tangrot J."/>
            <person name="Rosling A."/>
        </authorList>
    </citation>
    <scope>NUCLEOTIDE SEQUENCE</scope>
    <source>
        <strain evidence="1">28 12/20/2015</strain>
    </source>
</reference>
<comment type="caution">
    <text evidence="1">The sequence shown here is derived from an EMBL/GenBank/DDBJ whole genome shotgun (WGS) entry which is preliminary data.</text>
</comment>
<protein>
    <submittedName>
        <fullName evidence="1">9673_t:CDS:1</fullName>
    </submittedName>
</protein>
<proteinExistence type="predicted"/>
<gene>
    <name evidence="1" type="ORF">SPELUC_LOCUS7212</name>
</gene>
<name>A0ACA9MR27_9GLOM</name>
<organism evidence="1 2">
    <name type="scientific">Cetraspora pellucida</name>
    <dbReference type="NCBI Taxonomy" id="1433469"/>
    <lineage>
        <taxon>Eukaryota</taxon>
        <taxon>Fungi</taxon>
        <taxon>Fungi incertae sedis</taxon>
        <taxon>Mucoromycota</taxon>
        <taxon>Glomeromycotina</taxon>
        <taxon>Glomeromycetes</taxon>
        <taxon>Diversisporales</taxon>
        <taxon>Gigasporaceae</taxon>
        <taxon>Cetraspora</taxon>
    </lineage>
</organism>
<dbReference type="EMBL" id="CAJVPW010009262">
    <property type="protein sequence ID" value="CAG8603276.1"/>
    <property type="molecule type" value="Genomic_DNA"/>
</dbReference>
<evidence type="ECO:0000313" key="2">
    <source>
        <dbReference type="Proteomes" id="UP000789366"/>
    </source>
</evidence>
<sequence>VSDSEDEEYNVSLDHRSSMTTSSSSSQSSKDNHSMLQRTIFDNQQARQFTRDDNIQGVQGQETNESNNSYNFIPSKKRHYQTLQDISNNPKYQHNIYRQIANKNLVDYRSKMKNQMHARYNIHECIYKVGDLVKIQIAKIDRGPGDRCALLCKVFSVLPNNMYNLICRFGILKNAFLASEVLPLGPKEFPELDNPPTDTTISIIEAARLQSISLASNKGCNCRDDCLTARCLCRKVNTLCGSGCHTKNSKCKHRA</sequence>
<feature type="non-terminal residue" evidence="1">
    <location>
        <position position="1"/>
    </location>
</feature>
<dbReference type="Proteomes" id="UP000789366">
    <property type="component" value="Unassembled WGS sequence"/>
</dbReference>